<dbReference type="GO" id="GO:0006606">
    <property type="term" value="P:protein import into nucleus"/>
    <property type="evidence" value="ECO:0007669"/>
    <property type="project" value="TreeGrafter"/>
</dbReference>
<dbReference type="InterPro" id="IPR014908">
    <property type="entry name" value="Nucleoporin_Nup133/Nup155_N"/>
</dbReference>
<feature type="domain" description="Nucleoporin Nup133/Nup155-like N-terminal" evidence="7">
    <location>
        <begin position="152"/>
        <end position="582"/>
    </location>
</feature>
<dbReference type="InterPro" id="IPR007187">
    <property type="entry name" value="Nucleoporin_Nup133/Nup155_C"/>
</dbReference>
<name>R9NXH2_PSEHS</name>
<proteinExistence type="inferred from homology"/>
<feature type="region of interest" description="Disordered" evidence="5">
    <location>
        <begin position="1319"/>
        <end position="1345"/>
    </location>
</feature>
<comment type="similarity">
    <text evidence="2">Belongs to the non-repetitive/WGA-negative nucleoporin family.</text>
</comment>
<feature type="domain" description="Nucleoporin Nup133/Nup155-like C-terminal" evidence="6">
    <location>
        <begin position="691"/>
        <end position="1406"/>
    </location>
</feature>
<keyword evidence="9" id="KW-1185">Reference proteome</keyword>
<dbReference type="eggNOG" id="KOG1900">
    <property type="taxonomic scope" value="Eukaryota"/>
</dbReference>
<dbReference type="HOGENOM" id="CLU_000429_0_1_1"/>
<protein>
    <submittedName>
        <fullName evidence="8">Nucleoporin 153</fullName>
    </submittedName>
</protein>
<dbReference type="GeneID" id="24106147"/>
<dbReference type="EMBL" id="DF238774">
    <property type="protein sequence ID" value="GAC93281.1"/>
    <property type="molecule type" value="Genomic_DNA"/>
</dbReference>
<sequence length="1469" mass="160963">MEILNDGSASTFLVTPLSSSSTSRSAFLHPPARFTPAQPHSYSFEPQSVAPSVSRTRKRRSLALDIVQPERLRSSSSERTPRGGCWHHRQRQFATMPADPHSLEALREAEETFRRCEQGRIALPEVKQRTPTRDAPYQQHRLDPWVGFDKSRTLPIPPDVFTGIRSASPTATQSLFPSIRRACITVDNKVYLWSYLEGQAAFEFYCVPEDQIVIAASVVPVRSGVFADIVTHVLVLSVGASVREGKYVKVLGLSYTQNGDHSKVEVLEAGMNANTNGVVLDNLTGTDSGRIFATGSDNCLYELVYQRNEGWFTSKCYLRNITSPRLSNLLPTFVKAEKKLLYITVDNARQLVYTLRQGDLIEVFSLPSKDPSSAPERRGQTVGTSGQQGTPHARYDVGSIVWIGPVEREARFNVVLLAVTDRGYRIFLDNFQGRSEPAITVRAPPALQQPPGVAAASASGGYLQQQAPQQQQQLVQQQTITRAVSSVFYAGDVFMMGFNYNNLPCQICCVTPALNANSTTTGPVEKATFIDLELALSTPVFAEAPPSRKPPQITDNGELVRPTYAQALRAPRSFLVLDNNGLTELVERRPVDTLRGLLESGAAVNSAAMVQFFGSYGSIEACETALAVAAHNSQVAAPRVTIGSSGGVPAGLAQTISEEVVALASRVFFSQYGSWPADTTVSAALSTPRTSRHDGLALYIACILKRVWDRAIMPPEPAKPGAKPAATPASSSALTSYRPAGSVSSQSTGSKLPLRKEDLEETLQDLVPLHDFMQQSAKLFGLGGSSAANRSFVNNVGYDQERAAKLDQESFSKLKALVSRATEATNFMLFLIDHGLKPLIDSCSPEAKTVIANLRFGQLITSEEGKRASKELVTALIEARIGAQVSIDAVADALQARCGSFCSADDVRQYKATECIRRAKETRSEQDKLDNLRMSQKLLAKGASQLSVEKLRGICQDYRSLGYATGAIELALQCAAEWDPAGIAASYLAEGGPDGPEHRARREVAERLKQAYQLVFETLQQLDERLDAAYNLEGDEAQVRLAISTRDKARTEAYARAEASQDALFHECMYGWLIERKMTDQLLSMRTPYLEQFLVKRPAGVKGHDAAFLRTLRNLLWQFYVRHGEYFAAAQVLDALAHSKEFVLDLRERIEYLALAVGNAKSVSPSHVEANDVVTFLSQAEDSLEVAQIQARVLQSLQQIGPDELDAERSALLSDSIEWLNEELLDLSTLYKNLAEPFELLEEQLAMIASAELNDVALVSELWIALISRQNERSRADEAYKAISGLTVELFTRLDRSEVACPIDNVFDLLLRYGFEQTRSSDGGAEDSIPAGFRRRTDEDDQGAVDIPEGWASQTMLRATGAPELILDILESALLTRPQPWNTAEGQSYLQAEMVEFARTWIELSTTSGANSGAKGSAFATDLVSLTNVQVQRLFALLNSIIVKTSQSAGASGTADTARKALDLLKLYY</sequence>
<feature type="compositionally biased region" description="Low complexity" evidence="5">
    <location>
        <begin position="380"/>
        <end position="390"/>
    </location>
</feature>
<dbReference type="Pfam" id="PF08801">
    <property type="entry name" value="Nucleoporin_N"/>
    <property type="match status" value="1"/>
</dbReference>
<evidence type="ECO:0000256" key="2">
    <source>
        <dbReference type="ARBA" id="ARBA00007373"/>
    </source>
</evidence>
<feature type="region of interest" description="Disordered" evidence="5">
    <location>
        <begin position="715"/>
        <end position="753"/>
    </location>
</feature>
<dbReference type="PANTHER" id="PTHR10350">
    <property type="entry name" value="NUCLEAR PORE COMPLEX PROTEIN NUP155"/>
    <property type="match status" value="1"/>
</dbReference>
<dbReference type="OrthoDB" id="338970at2759"/>
<dbReference type="PANTHER" id="PTHR10350:SF6">
    <property type="entry name" value="NUCLEAR PORE COMPLEX PROTEIN NUP155"/>
    <property type="match status" value="1"/>
</dbReference>
<evidence type="ECO:0000256" key="4">
    <source>
        <dbReference type="ARBA" id="ARBA00023242"/>
    </source>
</evidence>
<evidence type="ECO:0000313" key="8">
    <source>
        <dbReference type="EMBL" id="GAC93281.1"/>
    </source>
</evidence>
<dbReference type="InterPro" id="IPR042537">
    <property type="entry name" value="Nucleoporin_Nup155_C_2"/>
</dbReference>
<keyword evidence="3" id="KW-0813">Transport</keyword>
<evidence type="ECO:0000256" key="3">
    <source>
        <dbReference type="ARBA" id="ARBA00022448"/>
    </source>
</evidence>
<dbReference type="GO" id="GO:0006405">
    <property type="term" value="P:RNA export from nucleus"/>
    <property type="evidence" value="ECO:0007669"/>
    <property type="project" value="TreeGrafter"/>
</dbReference>
<evidence type="ECO:0000259" key="6">
    <source>
        <dbReference type="Pfam" id="PF03177"/>
    </source>
</evidence>
<dbReference type="Gene3D" id="1.25.40.450">
    <property type="entry name" value="Nucleoporin, helical domain, N-terminal subdomain"/>
    <property type="match status" value="1"/>
</dbReference>
<feature type="compositionally biased region" description="Polar residues" evidence="5">
    <location>
        <begin position="38"/>
        <end position="54"/>
    </location>
</feature>
<dbReference type="Proteomes" id="UP000014071">
    <property type="component" value="Unassembled WGS sequence"/>
</dbReference>
<dbReference type="Gene3D" id="1.20.120.1880">
    <property type="entry name" value="Nucleoporin, helical C-terminal domain"/>
    <property type="match status" value="1"/>
</dbReference>
<dbReference type="InterPro" id="IPR042538">
    <property type="entry name" value="Nucleoporin_Nup155_C_3"/>
</dbReference>
<dbReference type="Gene3D" id="1.25.40.440">
    <property type="entry name" value="Nucleoporin, helical domain, central subdomain"/>
    <property type="match status" value="1"/>
</dbReference>
<keyword evidence="4" id="KW-0539">Nucleus</keyword>
<dbReference type="GO" id="GO:0036228">
    <property type="term" value="P:protein localization to nuclear inner membrane"/>
    <property type="evidence" value="ECO:0007669"/>
    <property type="project" value="TreeGrafter"/>
</dbReference>
<dbReference type="FunFam" id="1.25.40.440:FF:000001">
    <property type="entry name" value="Nuclear pore complex subunit"/>
    <property type="match status" value="1"/>
</dbReference>
<dbReference type="RefSeq" id="XP_012186868.1">
    <property type="nucleotide sequence ID" value="XM_012331478.1"/>
</dbReference>
<gene>
    <name evidence="8" type="ORF">PHSY_000845</name>
</gene>
<dbReference type="Gene3D" id="1.20.58.1780">
    <property type="match status" value="1"/>
</dbReference>
<evidence type="ECO:0000256" key="1">
    <source>
        <dbReference type="ARBA" id="ARBA00004123"/>
    </source>
</evidence>
<dbReference type="GO" id="GO:0044611">
    <property type="term" value="C:nuclear pore inner ring"/>
    <property type="evidence" value="ECO:0007669"/>
    <property type="project" value="TreeGrafter"/>
</dbReference>
<dbReference type="Pfam" id="PF03177">
    <property type="entry name" value="Nucleoporin_C"/>
    <property type="match status" value="1"/>
</dbReference>
<feature type="region of interest" description="Disordered" evidence="5">
    <location>
        <begin position="21"/>
        <end position="86"/>
    </location>
</feature>
<dbReference type="GO" id="GO:0000972">
    <property type="term" value="P:transcription-dependent tethering of RNA polymerase II gene DNA at nuclear periphery"/>
    <property type="evidence" value="ECO:0007669"/>
    <property type="project" value="TreeGrafter"/>
</dbReference>
<evidence type="ECO:0000256" key="5">
    <source>
        <dbReference type="SAM" id="MobiDB-lite"/>
    </source>
</evidence>
<organism evidence="8 9">
    <name type="scientific">Pseudozyma hubeiensis (strain SY62)</name>
    <name type="common">Yeast</name>
    <dbReference type="NCBI Taxonomy" id="1305764"/>
    <lineage>
        <taxon>Eukaryota</taxon>
        <taxon>Fungi</taxon>
        <taxon>Dikarya</taxon>
        <taxon>Basidiomycota</taxon>
        <taxon>Ustilaginomycotina</taxon>
        <taxon>Ustilaginomycetes</taxon>
        <taxon>Ustilaginales</taxon>
        <taxon>Ustilaginaceae</taxon>
        <taxon>Pseudozyma</taxon>
    </lineage>
</organism>
<dbReference type="GO" id="GO:0017056">
    <property type="term" value="F:structural constituent of nuclear pore"/>
    <property type="evidence" value="ECO:0007669"/>
    <property type="project" value="InterPro"/>
</dbReference>
<comment type="subcellular location">
    <subcellularLocation>
        <location evidence="1">Nucleus</location>
    </subcellularLocation>
</comment>
<dbReference type="InterPro" id="IPR004870">
    <property type="entry name" value="Nucleoporin_Nup155"/>
</dbReference>
<dbReference type="InterPro" id="IPR042533">
    <property type="entry name" value="Nucleoporin_Nup155_C_1"/>
</dbReference>
<evidence type="ECO:0000313" key="9">
    <source>
        <dbReference type="Proteomes" id="UP000014071"/>
    </source>
</evidence>
<evidence type="ECO:0000259" key="7">
    <source>
        <dbReference type="Pfam" id="PF08801"/>
    </source>
</evidence>
<feature type="compositionally biased region" description="Low complexity" evidence="5">
    <location>
        <begin position="719"/>
        <end position="733"/>
    </location>
</feature>
<dbReference type="STRING" id="1305764.R9NXH2"/>
<accession>R9NXH2</accession>
<feature type="region of interest" description="Disordered" evidence="5">
    <location>
        <begin position="366"/>
        <end position="391"/>
    </location>
</feature>
<reference evidence="9" key="1">
    <citation type="journal article" date="2013" name="Genome Announc.">
        <title>Draft genome sequence of the basidiomycetous yeast-like fungus Pseudozyma hubeiensis SY62, which produces an abundant amount of the biosurfactant mannosylerythritol lipids.</title>
        <authorList>
            <person name="Konishi M."/>
            <person name="Hatada Y."/>
            <person name="Horiuchi J."/>
        </authorList>
    </citation>
    <scope>NUCLEOTIDE SEQUENCE [LARGE SCALE GENOMIC DNA]</scope>
    <source>
        <strain evidence="9">SY62</strain>
    </source>
</reference>